<dbReference type="PANTHER" id="PTHR14136">
    <property type="entry name" value="BTB_POZ DOMAIN-CONTAINING PROTEIN KCTD9"/>
    <property type="match status" value="1"/>
</dbReference>
<proteinExistence type="predicted"/>
<dbReference type="Gene3D" id="2.160.20.80">
    <property type="entry name" value="E3 ubiquitin-protein ligase SopA"/>
    <property type="match status" value="2"/>
</dbReference>
<evidence type="ECO:0000313" key="4">
    <source>
        <dbReference type="Proteomes" id="UP001596390"/>
    </source>
</evidence>
<protein>
    <submittedName>
        <fullName evidence="3">Pentapeptide repeat-containing protein</fullName>
    </submittedName>
</protein>
<dbReference type="Proteomes" id="UP001596390">
    <property type="component" value="Unassembled WGS sequence"/>
</dbReference>
<dbReference type="Pfam" id="PF13576">
    <property type="entry name" value="Pentapeptide_3"/>
    <property type="match status" value="1"/>
</dbReference>
<keyword evidence="1" id="KW-1133">Transmembrane helix</keyword>
<keyword evidence="1" id="KW-0812">Transmembrane</keyword>
<reference evidence="3 4" key="1">
    <citation type="journal article" date="2019" name="Int. J. Syst. Evol. Microbiol.">
        <title>The Global Catalogue of Microorganisms (GCM) 10K type strain sequencing project: providing services to taxonomists for standard genome sequencing and annotation.</title>
        <authorList>
            <consortium name="The Broad Institute Genomics Platform"/>
            <consortium name="The Broad Institute Genome Sequencing Center for Infectious Disease"/>
            <person name="Wu L."/>
            <person name="Ma J."/>
        </authorList>
    </citation>
    <scope>NUCLEOTIDE SEQUENCE [LARGE SCALE GENOMIC DNA]</scope>
    <source>
        <strain evidence="3 4">Q85</strain>
    </source>
</reference>
<dbReference type="InterPro" id="IPR013099">
    <property type="entry name" value="K_chnl_dom"/>
</dbReference>
<comment type="caution">
    <text evidence="3">The sequence shown here is derived from an EMBL/GenBank/DDBJ whole genome shotgun (WGS) entry which is preliminary data.</text>
</comment>
<feature type="transmembrane region" description="Helical" evidence="1">
    <location>
        <begin position="514"/>
        <end position="534"/>
    </location>
</feature>
<dbReference type="PANTHER" id="PTHR14136:SF17">
    <property type="entry name" value="BTB_POZ DOMAIN-CONTAINING PROTEIN KCTD9"/>
    <property type="match status" value="1"/>
</dbReference>
<evidence type="ECO:0000256" key="1">
    <source>
        <dbReference type="SAM" id="Phobius"/>
    </source>
</evidence>
<keyword evidence="1" id="KW-0472">Membrane</keyword>
<dbReference type="RefSeq" id="WP_267662996.1">
    <property type="nucleotide sequence ID" value="NZ_JAODIX010000017.1"/>
</dbReference>
<dbReference type="Pfam" id="PF07885">
    <property type="entry name" value="Ion_trans_2"/>
    <property type="match status" value="1"/>
</dbReference>
<dbReference type="SUPFAM" id="SSF81324">
    <property type="entry name" value="Voltage-gated potassium channels"/>
    <property type="match status" value="1"/>
</dbReference>
<evidence type="ECO:0000259" key="2">
    <source>
        <dbReference type="Pfam" id="PF07885"/>
    </source>
</evidence>
<dbReference type="Pfam" id="PF00805">
    <property type="entry name" value="Pentapeptide"/>
    <property type="match status" value="1"/>
</dbReference>
<dbReference type="InterPro" id="IPR051082">
    <property type="entry name" value="Pentapeptide-BTB/POZ_domain"/>
</dbReference>
<evidence type="ECO:0000313" key="3">
    <source>
        <dbReference type="EMBL" id="MFC7186020.1"/>
    </source>
</evidence>
<accession>A0ABD5Y9L5</accession>
<feature type="domain" description="Potassium channel" evidence="2">
    <location>
        <begin position="558"/>
        <end position="608"/>
    </location>
</feature>
<feature type="transmembrane region" description="Helical" evidence="1">
    <location>
        <begin position="581"/>
        <end position="605"/>
    </location>
</feature>
<organism evidence="3 4">
    <name type="scientific">Halorubrum yunnanense</name>
    <dbReference type="NCBI Taxonomy" id="1526162"/>
    <lineage>
        <taxon>Archaea</taxon>
        <taxon>Methanobacteriati</taxon>
        <taxon>Methanobacteriota</taxon>
        <taxon>Stenosarchaea group</taxon>
        <taxon>Halobacteria</taxon>
        <taxon>Halobacteriales</taxon>
        <taxon>Haloferacaceae</taxon>
        <taxon>Halorubrum</taxon>
    </lineage>
</organism>
<feature type="transmembrane region" description="Helical" evidence="1">
    <location>
        <begin position="555"/>
        <end position="575"/>
    </location>
</feature>
<dbReference type="SUPFAM" id="SSF141571">
    <property type="entry name" value="Pentapeptide repeat-like"/>
    <property type="match status" value="1"/>
</dbReference>
<sequence>MTDTNGTCEYVLDPDDPETWRGKKDDVCYVDDFLNDNHVWRCPHDAVEDEDVCIFHLDVDKKNDKKAVDELLSHISESVEQNGQENINKKTQFIGAKFGEFDITANPMPSGSVAEINLQHATFTDRVDFAGCELNHRLHLEGAQFLRADSIDSTRNEDTGSASFFVPAVSFTDTNFRKEIRMEGITVEPGITFRDAEFQGQISLEDAEFNARVSFENAHFRKSVSFDRTTFDENVSFGRVNSDAGISFMSCQFCGRATFTNASLRNALFSSMGYREINEALLEHNLGDDTSAEFSKAPYFAGADLANAEFFDCSLVFANFSSTDLTEATLVATDLRRANLESALLNRATLFEADLRGARLSGTLLGDIRINDSTRLLGNPSRDGQEHAGLSSVVINSQYCVYDPRYEDDQFVTDHREYVEVEAKTGDIVETKINDLTDNDKAKSVYRQLTEVARDAAQPRLQSACFVRRQDLQKYGYKQDAKEADSWQERLIAGTRYSRAKVARGTLMYGESPWRVIGGSIGFIILVSLLYPLGEWLRPAGGEAITYGRIFGGEWSLLLESLYFSTLTFTTLGMGDYEPMGFGQVLATLNTALGAVLIALLVFVLGRRAAR</sequence>
<dbReference type="Gene3D" id="1.10.287.70">
    <property type="match status" value="1"/>
</dbReference>
<dbReference type="InterPro" id="IPR001646">
    <property type="entry name" value="5peptide_repeat"/>
</dbReference>
<keyword evidence="4" id="KW-1185">Reference proteome</keyword>
<dbReference type="AlphaFoldDB" id="A0ABD5Y9L5"/>
<gene>
    <name evidence="3" type="ORF">ACFQMK_03790</name>
</gene>
<name>A0ABD5Y9L5_9EURY</name>
<dbReference type="EMBL" id="JBHSZZ010000017">
    <property type="protein sequence ID" value="MFC7186020.1"/>
    <property type="molecule type" value="Genomic_DNA"/>
</dbReference>